<dbReference type="RefSeq" id="WP_158190211.1">
    <property type="nucleotide sequence ID" value="NZ_CP046903.1"/>
</dbReference>
<protein>
    <submittedName>
        <fullName evidence="2">Uncharacterized protein</fullName>
    </submittedName>
</protein>
<dbReference type="EMBL" id="CP046903">
    <property type="protein sequence ID" value="QGZ32797.1"/>
    <property type="molecule type" value="Genomic_DNA"/>
</dbReference>
<feature type="compositionally biased region" description="Polar residues" evidence="1">
    <location>
        <begin position="324"/>
        <end position="334"/>
    </location>
</feature>
<feature type="region of interest" description="Disordered" evidence="1">
    <location>
        <begin position="310"/>
        <end position="347"/>
    </location>
</feature>
<evidence type="ECO:0000313" key="3">
    <source>
        <dbReference type="Proteomes" id="UP000438983"/>
    </source>
</evidence>
<proteinExistence type="predicted"/>
<organism evidence="2 3">
    <name type="scientific">Stutzerimonas stutzeri</name>
    <name type="common">Pseudomonas stutzeri</name>
    <dbReference type="NCBI Taxonomy" id="316"/>
    <lineage>
        <taxon>Bacteria</taxon>
        <taxon>Pseudomonadati</taxon>
        <taxon>Pseudomonadota</taxon>
        <taxon>Gammaproteobacteria</taxon>
        <taxon>Pseudomonadales</taxon>
        <taxon>Pseudomonadaceae</taxon>
        <taxon>Stutzerimonas</taxon>
    </lineage>
</organism>
<accession>A0A6I6LVQ3</accession>
<geneLocation type="plasmid" evidence="3">
    <name>p1_pm101005</name>
</geneLocation>
<reference evidence="2 3" key="1">
    <citation type="submission" date="2019-12" db="EMBL/GenBank/DDBJ databases">
        <title>Complete genome sequence of Pseudomonas stutzeri.</title>
        <authorList>
            <person name="Lim S.R."/>
            <person name="Kim J.H."/>
        </authorList>
    </citation>
    <scope>NUCLEOTIDE SEQUENCE [LARGE SCALE GENOMIC DNA]</scope>
    <source>
        <strain evidence="2 3">PM101005</strain>
        <plasmid evidence="3">p1_pm101005</plasmid>
    </source>
</reference>
<name>A0A6I6LVQ3_STUST</name>
<gene>
    <name evidence="2" type="ORF">GQA94_21965</name>
</gene>
<sequence>MPLYLDDEFLDSFVYEDVAVALWAIRLHAADIAVTPAIALRLIRQYLQPLIPPEHCYVLYGQRIATWNGIWGIYADLGCCVGKSNNPQLFEVMKAVELIHQYTTWPPREYTFPTVIEVTYFLSMCTQLKIPVQSHLRLENGQRVDPFSFCTLCWRQPLPGRKLCAHHSPHVPLQDEVGTQAAAARYKSGVRQRERFDKAVNRILTKEVTEFHEGLFTPVVLFPEQGIAAWLTERRPLLWQLLGERQQELSDGNAMSMLLDLLHSPDGLPPKAHQTYRLINQHLHEHPLLIWPMLIRAEGWHRCREDVRGQWGGKRSGAGRPVQPSATSPCTDQQPGVARGCADHKSQ</sequence>
<keyword evidence="2" id="KW-0614">Plasmid</keyword>
<evidence type="ECO:0000313" key="2">
    <source>
        <dbReference type="EMBL" id="QGZ32797.1"/>
    </source>
</evidence>
<dbReference type="AlphaFoldDB" id="A0A6I6LVQ3"/>
<dbReference type="Proteomes" id="UP000438983">
    <property type="component" value="Plasmid p1_PM101005"/>
</dbReference>
<evidence type="ECO:0000256" key="1">
    <source>
        <dbReference type="SAM" id="MobiDB-lite"/>
    </source>
</evidence>
<dbReference type="OrthoDB" id="6808170at2"/>